<organism evidence="1 2">
    <name type="scientific">Phytophthora rubi</name>
    <dbReference type="NCBI Taxonomy" id="129364"/>
    <lineage>
        <taxon>Eukaryota</taxon>
        <taxon>Sar</taxon>
        <taxon>Stramenopiles</taxon>
        <taxon>Oomycota</taxon>
        <taxon>Peronosporomycetes</taxon>
        <taxon>Peronosporales</taxon>
        <taxon>Peronosporaceae</taxon>
        <taxon>Phytophthora</taxon>
    </lineage>
</organism>
<dbReference type="Proteomes" id="UP000434957">
    <property type="component" value="Unassembled WGS sequence"/>
</dbReference>
<protein>
    <submittedName>
        <fullName evidence="1">Uncharacterized protein</fullName>
    </submittedName>
</protein>
<comment type="caution">
    <text evidence="1">The sequence shown here is derived from an EMBL/GenBank/DDBJ whole genome shotgun (WGS) entry which is preliminary data.</text>
</comment>
<accession>A0A6A4CDH2</accession>
<evidence type="ECO:0000313" key="2">
    <source>
        <dbReference type="Proteomes" id="UP000434957"/>
    </source>
</evidence>
<dbReference type="EMBL" id="QXFT01003122">
    <property type="protein sequence ID" value="KAE9289094.1"/>
    <property type="molecule type" value="Genomic_DNA"/>
</dbReference>
<sequence>MADEDSDMMLVLAGAIEKQGRGLSEVRREIFRMLVNEAWRIAMRSRHYLTVQCLDTPCDSAWMVLYKYGTDINFLNSTSLTRYNTSAAVLSTTMCWCAGLRFISS</sequence>
<gene>
    <name evidence="1" type="ORF">PR003_g25643</name>
</gene>
<reference evidence="1 2" key="1">
    <citation type="submission" date="2018-08" db="EMBL/GenBank/DDBJ databases">
        <title>Genomic investigation of the strawberry pathogen Phytophthora fragariae indicates pathogenicity is determined by transcriptional variation in three key races.</title>
        <authorList>
            <person name="Adams T.M."/>
            <person name="Armitage A.D."/>
            <person name="Sobczyk M.K."/>
            <person name="Bates H.J."/>
            <person name="Dunwell J.M."/>
            <person name="Nellist C.F."/>
            <person name="Harrison R.J."/>
        </authorList>
    </citation>
    <scope>NUCLEOTIDE SEQUENCE [LARGE SCALE GENOMIC DNA]</scope>
    <source>
        <strain evidence="1 2">SCRP333</strain>
    </source>
</reference>
<name>A0A6A4CDH2_9STRA</name>
<evidence type="ECO:0000313" key="1">
    <source>
        <dbReference type="EMBL" id="KAE9289094.1"/>
    </source>
</evidence>
<proteinExistence type="predicted"/>
<dbReference type="AlphaFoldDB" id="A0A6A4CDH2"/>
<keyword evidence="2" id="KW-1185">Reference proteome</keyword>